<dbReference type="PaxDb" id="284590-Q6CRU3"/>
<evidence type="ECO:0000256" key="5">
    <source>
        <dbReference type="SAM" id="MobiDB-lite"/>
    </source>
</evidence>
<dbReference type="Pfam" id="PF00226">
    <property type="entry name" value="DnaJ"/>
    <property type="match status" value="1"/>
</dbReference>
<dbReference type="OMA" id="DMDYKPC"/>
<protein>
    <submittedName>
        <fullName evidence="8">KLLA0D06402p</fullName>
    </submittedName>
</protein>
<evidence type="ECO:0000256" key="1">
    <source>
        <dbReference type="ARBA" id="ARBA00004240"/>
    </source>
</evidence>
<dbReference type="PRINTS" id="PR00625">
    <property type="entry name" value="JDOMAIN"/>
</dbReference>
<reference evidence="8 9" key="1">
    <citation type="journal article" date="2004" name="Nature">
        <title>Genome evolution in yeasts.</title>
        <authorList>
            <consortium name="Genolevures"/>
            <person name="Dujon B."/>
            <person name="Sherman D."/>
            <person name="Fischer G."/>
            <person name="Durrens P."/>
            <person name="Casaregola S."/>
            <person name="Lafontaine I."/>
            <person name="de Montigny J."/>
            <person name="Marck C."/>
            <person name="Neuveglise C."/>
            <person name="Talla E."/>
            <person name="Goffard N."/>
            <person name="Frangeul L."/>
            <person name="Aigle M."/>
            <person name="Anthouard V."/>
            <person name="Babour A."/>
            <person name="Barbe V."/>
            <person name="Barnay S."/>
            <person name="Blanchin S."/>
            <person name="Beckerich J.M."/>
            <person name="Beyne E."/>
            <person name="Bleykasten C."/>
            <person name="Boisrame A."/>
            <person name="Boyer J."/>
            <person name="Cattolico L."/>
            <person name="Confanioleri F."/>
            <person name="de Daruvar A."/>
            <person name="Despons L."/>
            <person name="Fabre E."/>
            <person name="Fairhead C."/>
            <person name="Ferry-Dumazet H."/>
            <person name="Groppi A."/>
            <person name="Hantraye F."/>
            <person name="Hennequin C."/>
            <person name="Jauniaux N."/>
            <person name="Joyet P."/>
            <person name="Kachouri R."/>
            <person name="Kerrest A."/>
            <person name="Koszul R."/>
            <person name="Lemaire M."/>
            <person name="Lesur I."/>
            <person name="Ma L."/>
            <person name="Muller H."/>
            <person name="Nicaud J.M."/>
            <person name="Nikolski M."/>
            <person name="Oztas S."/>
            <person name="Ozier-Kalogeropoulos O."/>
            <person name="Pellenz S."/>
            <person name="Potier S."/>
            <person name="Richard G.F."/>
            <person name="Straub M.L."/>
            <person name="Suleau A."/>
            <person name="Swennene D."/>
            <person name="Tekaia F."/>
            <person name="Wesolowski-Louvel M."/>
            <person name="Westhof E."/>
            <person name="Wirth B."/>
            <person name="Zeniou-Meyer M."/>
            <person name="Zivanovic I."/>
            <person name="Bolotin-Fukuhara M."/>
            <person name="Thierry A."/>
            <person name="Bouchier C."/>
            <person name="Caudron B."/>
            <person name="Scarpelli C."/>
            <person name="Gaillardin C."/>
            <person name="Weissenbach J."/>
            <person name="Wincker P."/>
            <person name="Souciet J.L."/>
        </authorList>
    </citation>
    <scope>NUCLEOTIDE SEQUENCE [LARGE SCALE GENOMIC DNA]</scope>
    <source>
        <strain evidence="9">ATCC 8585 / CBS 2359 / DSM 70799 / NBRC 1267 / NRRL Y-1140 / WM37</strain>
    </source>
</reference>
<evidence type="ECO:0000256" key="2">
    <source>
        <dbReference type="ARBA" id="ARBA00022729"/>
    </source>
</evidence>
<dbReference type="GO" id="GO:0034975">
    <property type="term" value="P:protein folding in endoplasmic reticulum"/>
    <property type="evidence" value="ECO:0007669"/>
    <property type="project" value="TreeGrafter"/>
</dbReference>
<feature type="compositionally biased region" description="Basic and acidic residues" evidence="5">
    <location>
        <begin position="587"/>
        <end position="596"/>
    </location>
</feature>
<dbReference type="EMBL" id="CR382124">
    <property type="protein sequence ID" value="CAH00442.1"/>
    <property type="molecule type" value="Genomic_DNA"/>
</dbReference>
<dbReference type="AlphaFoldDB" id="Q6CRU3"/>
<dbReference type="GO" id="GO:0051087">
    <property type="term" value="F:protein-folding chaperone binding"/>
    <property type="evidence" value="ECO:0007669"/>
    <property type="project" value="TreeGrafter"/>
</dbReference>
<keyword evidence="4" id="KW-0802">TPR repeat</keyword>
<keyword evidence="9" id="KW-1185">Reference proteome</keyword>
<dbReference type="PROSITE" id="PS50076">
    <property type="entry name" value="DNAJ_2"/>
    <property type="match status" value="1"/>
</dbReference>
<evidence type="ECO:0000256" key="3">
    <source>
        <dbReference type="ARBA" id="ARBA00022824"/>
    </source>
</evidence>
<dbReference type="PANTHER" id="PTHR44140">
    <property type="entry name" value="LD25575P"/>
    <property type="match status" value="1"/>
</dbReference>
<dbReference type="SMART" id="SM00271">
    <property type="entry name" value="DnaJ"/>
    <property type="match status" value="1"/>
</dbReference>
<sequence>MSVWYTWISLSLLIFHGLSSIDKVHGSDVDPICDLANVTKVIEAQKFDRESIQEYQDLIPMIRTHCDGKQWDRIINQINYNLGITYLSLGQEPQALKSFNAVIDSDESSFKELSVSRLNELNKKYADWNKISDPASKTDEELFNELYDSISTKLGKPDSMEYLEAKFQEILTISPFSLKVRILYNDFLLDQIADVIDLNFAHKAVENIQTILDKFGNKIELDKRLALHHELAVIQLFILNTQPQVSLRKCLNLDMDYQPCKDLMRVWNQISKVLPQPSRIMNADEYTDFDTEWNKISQFLLDNKRSVVKTYGMKEQNFEVLTKYHNDQIKKVLEERPLSSKTWTYENFDAQTDFMIYLNAALCESLDMQASSKKASKYCYNAMKQSLTPDEIQNLKHYLKTFDSPHIIKELLTALFDTYPHISVNLLHSVAQKLSIAEKKHPGINSAEHWAVLFKFAQDNNLAHSRLKFVKNLANVVTKTYHSIQQQQQQKQQQYFQQMFGNQQQYHQQQQHQQQQQFAEPNIKTDKDYYKILGVDKSATPKDVRRSYLQLTKKFHPDKQKNLNDEQRQKNEEKMAEINEAYEILSDDDKRTKYDNARANSRNSRGAHGFEGHGGFKPFDKSAKYHRKKQN</sequence>
<dbReference type="Proteomes" id="UP000000598">
    <property type="component" value="Chromosome D"/>
</dbReference>
<dbReference type="InterPro" id="IPR019734">
    <property type="entry name" value="TPR_rpt"/>
</dbReference>
<dbReference type="STRING" id="284590.Q6CRU3"/>
<dbReference type="InParanoid" id="Q6CRU3"/>
<dbReference type="InterPro" id="IPR001623">
    <property type="entry name" value="DnaJ_domain"/>
</dbReference>
<keyword evidence="2 6" id="KW-0732">Signal</keyword>
<evidence type="ECO:0000313" key="8">
    <source>
        <dbReference type="EMBL" id="CAH00442.1"/>
    </source>
</evidence>
<dbReference type="InterPro" id="IPR011990">
    <property type="entry name" value="TPR-like_helical_dom_sf"/>
</dbReference>
<dbReference type="KEGG" id="kla:KLLA0_D06402g"/>
<dbReference type="GO" id="GO:0005783">
    <property type="term" value="C:endoplasmic reticulum"/>
    <property type="evidence" value="ECO:0007669"/>
    <property type="project" value="UniProtKB-SubCell"/>
</dbReference>
<organism evidence="8 9">
    <name type="scientific">Kluyveromyces lactis (strain ATCC 8585 / CBS 2359 / DSM 70799 / NBRC 1267 / NRRL Y-1140 / WM37)</name>
    <name type="common">Yeast</name>
    <name type="synonym">Candida sphaerica</name>
    <dbReference type="NCBI Taxonomy" id="284590"/>
    <lineage>
        <taxon>Eukaryota</taxon>
        <taxon>Fungi</taxon>
        <taxon>Dikarya</taxon>
        <taxon>Ascomycota</taxon>
        <taxon>Saccharomycotina</taxon>
        <taxon>Saccharomycetes</taxon>
        <taxon>Saccharomycetales</taxon>
        <taxon>Saccharomycetaceae</taxon>
        <taxon>Kluyveromyces</taxon>
    </lineage>
</organism>
<gene>
    <name evidence="8" type="ORF">KLLA0_D06402g</name>
</gene>
<dbReference type="PANTHER" id="PTHR44140:SF2">
    <property type="entry name" value="LD25575P"/>
    <property type="match status" value="1"/>
</dbReference>
<feature type="repeat" description="TPR" evidence="4">
    <location>
        <begin position="76"/>
        <end position="109"/>
    </location>
</feature>
<feature type="domain" description="J" evidence="7">
    <location>
        <begin position="528"/>
        <end position="598"/>
    </location>
</feature>
<accession>Q6CRU3</accession>
<evidence type="ECO:0000313" key="9">
    <source>
        <dbReference type="Proteomes" id="UP000000598"/>
    </source>
</evidence>
<dbReference type="eggNOG" id="KOG0715">
    <property type="taxonomic scope" value="Eukaryota"/>
</dbReference>
<dbReference type="SUPFAM" id="SSF46565">
    <property type="entry name" value="Chaperone J-domain"/>
    <property type="match status" value="1"/>
</dbReference>
<dbReference type="GO" id="GO:0051787">
    <property type="term" value="F:misfolded protein binding"/>
    <property type="evidence" value="ECO:0007669"/>
    <property type="project" value="TreeGrafter"/>
</dbReference>
<dbReference type="Gene3D" id="1.25.40.10">
    <property type="entry name" value="Tetratricopeptide repeat domain"/>
    <property type="match status" value="1"/>
</dbReference>
<dbReference type="Gene3D" id="1.10.287.110">
    <property type="entry name" value="DnaJ domain"/>
    <property type="match status" value="1"/>
</dbReference>
<name>Q6CRU3_KLULA</name>
<dbReference type="InterPro" id="IPR036869">
    <property type="entry name" value="J_dom_sf"/>
</dbReference>
<comment type="subcellular location">
    <subcellularLocation>
        <location evidence="1">Endoplasmic reticulum</location>
    </subcellularLocation>
</comment>
<dbReference type="CDD" id="cd06257">
    <property type="entry name" value="DnaJ"/>
    <property type="match status" value="1"/>
</dbReference>
<proteinExistence type="predicted"/>
<feature type="chain" id="PRO_5004272202" evidence="6">
    <location>
        <begin position="27"/>
        <end position="631"/>
    </location>
</feature>
<evidence type="ECO:0000256" key="6">
    <source>
        <dbReference type="SAM" id="SignalP"/>
    </source>
</evidence>
<evidence type="ECO:0000259" key="7">
    <source>
        <dbReference type="PROSITE" id="PS50076"/>
    </source>
</evidence>
<dbReference type="PROSITE" id="PS50005">
    <property type="entry name" value="TPR"/>
    <property type="match status" value="1"/>
</dbReference>
<dbReference type="FunCoup" id="Q6CRU3">
    <property type="interactions" value="112"/>
</dbReference>
<evidence type="ECO:0000256" key="4">
    <source>
        <dbReference type="PROSITE-ProRule" id="PRU00339"/>
    </source>
</evidence>
<keyword evidence="3" id="KW-0256">Endoplasmic reticulum</keyword>
<feature type="region of interest" description="Disordered" evidence="5">
    <location>
        <begin position="584"/>
        <end position="631"/>
    </location>
</feature>
<feature type="signal peptide" evidence="6">
    <location>
        <begin position="1"/>
        <end position="26"/>
    </location>
</feature>
<dbReference type="HOGENOM" id="CLU_030116_0_0_1"/>
<dbReference type="InterPro" id="IPR051727">
    <property type="entry name" value="DnaJ_C3_Co-chaperones"/>
</dbReference>